<dbReference type="EMBL" id="JBFMIA010000001">
    <property type="protein sequence ID" value="MEW9500501.1"/>
    <property type="molecule type" value="Genomic_DNA"/>
</dbReference>
<evidence type="ECO:0000313" key="8">
    <source>
        <dbReference type="EMBL" id="MEW9500501.1"/>
    </source>
</evidence>
<comment type="caution">
    <text evidence="8">The sequence shown here is derived from an EMBL/GenBank/DDBJ whole genome shotgun (WGS) entry which is preliminary data.</text>
</comment>
<comment type="catalytic activity">
    <reaction evidence="6">
        <text>P(1),P(4)-bis(5'-adenosyl) tetraphosphate + H2O = 2 ADP + 2 H(+)</text>
        <dbReference type="Rhea" id="RHEA:24252"/>
        <dbReference type="ChEBI" id="CHEBI:15377"/>
        <dbReference type="ChEBI" id="CHEBI:15378"/>
        <dbReference type="ChEBI" id="CHEBI:58141"/>
        <dbReference type="ChEBI" id="CHEBI:456216"/>
        <dbReference type="EC" id="3.6.1.41"/>
    </reaction>
</comment>
<reference evidence="8 9" key="1">
    <citation type="journal article" date="1979" name="Int. J. Syst. Evol. Microbiol.">
        <title>Bacillus globisporus subsp. marinus subsp. nov.</title>
        <authorList>
            <person name="Liu H."/>
        </authorList>
    </citation>
    <scope>NUCLEOTIDE SEQUENCE [LARGE SCALE GENOMIC DNA]</scope>
    <source>
        <strain evidence="8 9">DSM 1297</strain>
    </source>
</reference>
<gene>
    <name evidence="8" type="primary">yqeK</name>
    <name evidence="8" type="ORF">AB1471_01655</name>
</gene>
<dbReference type="Gene3D" id="1.10.3210.10">
    <property type="entry name" value="Hypothetical protein af1432"/>
    <property type="match status" value="1"/>
</dbReference>
<dbReference type="GO" id="GO:0008803">
    <property type="term" value="F:bis(5'-nucleosyl)-tetraphosphatase (symmetrical) activity"/>
    <property type="evidence" value="ECO:0007669"/>
    <property type="project" value="UniProtKB-EC"/>
</dbReference>
<dbReference type="InterPro" id="IPR003607">
    <property type="entry name" value="HD/PDEase_dom"/>
</dbReference>
<dbReference type="CDD" id="cd00077">
    <property type="entry name" value="HDc"/>
    <property type="match status" value="1"/>
</dbReference>
<evidence type="ECO:0000313" key="9">
    <source>
        <dbReference type="Proteomes" id="UP001556040"/>
    </source>
</evidence>
<feature type="domain" description="HD" evidence="7">
    <location>
        <begin position="18"/>
        <end position="132"/>
    </location>
</feature>
<dbReference type="PANTHER" id="PTHR35795">
    <property type="entry name" value="SLR1885 PROTEIN"/>
    <property type="match status" value="1"/>
</dbReference>
<keyword evidence="9" id="KW-1185">Reference proteome</keyword>
<proteinExistence type="predicted"/>
<dbReference type="Proteomes" id="UP001556040">
    <property type="component" value="Unassembled WGS sequence"/>
</dbReference>
<evidence type="ECO:0000256" key="1">
    <source>
        <dbReference type="ARBA" id="ARBA00012506"/>
    </source>
</evidence>
<evidence type="ECO:0000256" key="3">
    <source>
        <dbReference type="ARBA" id="ARBA00022741"/>
    </source>
</evidence>
<dbReference type="Pfam" id="PF01966">
    <property type="entry name" value="HD"/>
    <property type="match status" value="1"/>
</dbReference>
<dbReference type="RefSeq" id="WP_367777787.1">
    <property type="nucleotide sequence ID" value="NZ_JBFMIA010000001.1"/>
</dbReference>
<sequence length="192" mass="22393">MNREEALTYVQKVLPERRYMHTLGVVETAKELAEKHGANVEHAEMAAILHDAAKHHDRDDMKNLLQKEDMDQRLMQFHHELWHAPVGAYLAKVTIGIESQDVLNAIRFHTTGRAKMSLLEKIIYVADYIEPSRKFTGVEKVREVAYEDIDRALSRAVKQSILFLIEKKQRIFPDTLECYNDVMLQKEKSKYE</sequence>
<accession>A0ABV3PZU2</accession>
<evidence type="ECO:0000256" key="4">
    <source>
        <dbReference type="ARBA" id="ARBA00022801"/>
    </source>
</evidence>
<evidence type="ECO:0000256" key="5">
    <source>
        <dbReference type="ARBA" id="ARBA00023004"/>
    </source>
</evidence>
<protein>
    <recommendedName>
        <fullName evidence="1">bis(5'-nucleosyl)-tetraphosphatase (symmetrical)</fullName>
        <ecNumber evidence="1">3.6.1.41</ecNumber>
    </recommendedName>
</protein>
<dbReference type="InterPro" id="IPR051094">
    <property type="entry name" value="Diverse_Catalytic_Enzymes"/>
</dbReference>
<dbReference type="EC" id="3.6.1.41" evidence="1"/>
<evidence type="ECO:0000256" key="2">
    <source>
        <dbReference type="ARBA" id="ARBA00022723"/>
    </source>
</evidence>
<keyword evidence="2" id="KW-0479">Metal-binding</keyword>
<evidence type="ECO:0000256" key="6">
    <source>
        <dbReference type="ARBA" id="ARBA00049417"/>
    </source>
</evidence>
<keyword evidence="3" id="KW-0547">Nucleotide-binding</keyword>
<evidence type="ECO:0000259" key="7">
    <source>
        <dbReference type="PROSITE" id="PS51831"/>
    </source>
</evidence>
<dbReference type="SMART" id="SM00471">
    <property type="entry name" value="HDc"/>
    <property type="match status" value="1"/>
</dbReference>
<dbReference type="InterPro" id="IPR006674">
    <property type="entry name" value="HD_domain"/>
</dbReference>
<keyword evidence="5" id="KW-0408">Iron</keyword>
<dbReference type="NCBIfam" id="TIGR00488">
    <property type="entry name" value="bis(5'-nucleosyl)-tetraphosphatase (symmetrical) YqeK"/>
    <property type="match status" value="1"/>
</dbReference>
<dbReference type="InterPro" id="IPR005249">
    <property type="entry name" value="YqeK"/>
</dbReference>
<name>A0ABV3PZU2_9BACL</name>
<dbReference type="PROSITE" id="PS51831">
    <property type="entry name" value="HD"/>
    <property type="match status" value="1"/>
</dbReference>
<dbReference type="SUPFAM" id="SSF109604">
    <property type="entry name" value="HD-domain/PDEase-like"/>
    <property type="match status" value="1"/>
</dbReference>
<organism evidence="8 9">
    <name type="scientific">Jeotgalibacillus marinus</name>
    <dbReference type="NCBI Taxonomy" id="86667"/>
    <lineage>
        <taxon>Bacteria</taxon>
        <taxon>Bacillati</taxon>
        <taxon>Bacillota</taxon>
        <taxon>Bacilli</taxon>
        <taxon>Bacillales</taxon>
        <taxon>Caryophanaceae</taxon>
        <taxon>Jeotgalibacillus</taxon>
    </lineage>
</organism>
<dbReference type="PANTHER" id="PTHR35795:SF1">
    <property type="entry name" value="BIS(5'-NUCLEOSYL)-TETRAPHOSPHATASE, SYMMETRICAL"/>
    <property type="match status" value="1"/>
</dbReference>
<keyword evidence="4 8" id="KW-0378">Hydrolase</keyword>